<name>N6VZ01_9GAMM</name>
<dbReference type="Proteomes" id="UP000013165">
    <property type="component" value="Unassembled WGS sequence"/>
</dbReference>
<dbReference type="STRING" id="626887.J057_16915"/>
<evidence type="ECO:0000313" key="1">
    <source>
        <dbReference type="EMBL" id="ENO13099.1"/>
    </source>
</evidence>
<dbReference type="AlphaFoldDB" id="N6VZ01"/>
<proteinExistence type="predicted"/>
<sequence>MNGDSILHEFRRELEKHGFSHRIVWLHCEQIRLTKSGLFIYALNGFPSDEQIRATYDKHSASFECGATLMLVAASTRESYCTLLMDSFGSDTDREVQKNIYIWANEPYVESFEIVCTRLGWLLCKLKPAVLSSLDYAFAVKQAYT</sequence>
<protein>
    <submittedName>
        <fullName evidence="1">Uncharacterized protein</fullName>
    </submittedName>
</protein>
<organism evidence="1 2">
    <name type="scientific">Marinobacter nanhaiticus D15-8W</name>
    <dbReference type="NCBI Taxonomy" id="626887"/>
    <lineage>
        <taxon>Bacteria</taxon>
        <taxon>Pseudomonadati</taxon>
        <taxon>Pseudomonadota</taxon>
        <taxon>Gammaproteobacteria</taxon>
        <taxon>Pseudomonadales</taxon>
        <taxon>Marinobacteraceae</taxon>
        <taxon>Marinobacter</taxon>
    </lineage>
</organism>
<keyword evidence="2" id="KW-1185">Reference proteome</keyword>
<reference evidence="1 2" key="1">
    <citation type="journal article" date="2013" name="Genome Announc.">
        <title>Genome Sequence of the Polycyclic Aromatic Hydrocarbon-Degrading Bacterium Strain Marinobacter nanhaiticus D15-8WT.</title>
        <authorList>
            <person name="Cui Z."/>
            <person name="Gao W."/>
            <person name="Li Q."/>
            <person name="Xu G."/>
            <person name="Zheng L."/>
        </authorList>
    </citation>
    <scope>NUCLEOTIDE SEQUENCE [LARGE SCALE GENOMIC DNA]</scope>
    <source>
        <strain evidence="1 2">D15-8W</strain>
    </source>
</reference>
<dbReference type="HOGENOM" id="CLU_1784562_0_0_6"/>
<accession>N6VZ01</accession>
<comment type="caution">
    <text evidence="1">The sequence shown here is derived from an EMBL/GenBank/DDBJ whole genome shotgun (WGS) entry which is preliminary data.</text>
</comment>
<evidence type="ECO:0000313" key="2">
    <source>
        <dbReference type="Proteomes" id="UP000013165"/>
    </source>
</evidence>
<dbReference type="EMBL" id="APLQ01000014">
    <property type="protein sequence ID" value="ENO13099.1"/>
    <property type="molecule type" value="Genomic_DNA"/>
</dbReference>
<gene>
    <name evidence="1" type="ORF">J057_16915</name>
</gene>